<dbReference type="Proteomes" id="UP000198825">
    <property type="component" value="Chromosome I"/>
</dbReference>
<evidence type="ECO:0000313" key="2">
    <source>
        <dbReference type="Proteomes" id="UP000198825"/>
    </source>
</evidence>
<dbReference type="EMBL" id="LT629799">
    <property type="protein sequence ID" value="SDV01699.1"/>
    <property type="molecule type" value="Genomic_DNA"/>
</dbReference>
<proteinExistence type="predicted"/>
<organism evidence="1 2">
    <name type="scientific">Microlunatus sagamiharensis</name>
    <dbReference type="NCBI Taxonomy" id="546874"/>
    <lineage>
        <taxon>Bacteria</taxon>
        <taxon>Bacillati</taxon>
        <taxon>Actinomycetota</taxon>
        <taxon>Actinomycetes</taxon>
        <taxon>Propionibacteriales</taxon>
        <taxon>Propionibacteriaceae</taxon>
        <taxon>Microlunatus</taxon>
    </lineage>
</organism>
<gene>
    <name evidence="1" type="ORF">SAMN04488544_3521</name>
</gene>
<reference evidence="2" key="1">
    <citation type="submission" date="2016-10" db="EMBL/GenBank/DDBJ databases">
        <authorList>
            <person name="Varghese N."/>
            <person name="Submissions S."/>
        </authorList>
    </citation>
    <scope>NUCLEOTIDE SEQUENCE [LARGE SCALE GENOMIC DNA]</scope>
    <source>
        <strain evidence="2">DSM 21743</strain>
    </source>
</reference>
<sequence>MTAHGLFLSHVRSARVDRAYLRLVAETAGLVRWHFVHNPTPGAHPTTTFSYPEPAAVMPGRYASMLAHGGVQDGFLDTAIVPLVLGLRAQHVWCMEYDVDYSGNWTEVFGELASDDADLLTSTVATRAETPDWSKWPRASAPPWVDEGSFLRAFHPLMRLSRSFAQSYALMMSDRDWQGHYESTLPTAALASGARIADIGGHGSWTPDERRGRFYLNTPSDYRLSPGTLVWRPHRSHYFHERPDDFGQQRLLHHPVKADVEAWSTATMNAERPPG</sequence>
<name>A0A1H2N856_9ACTN</name>
<accession>A0A1H2N856</accession>
<keyword evidence="2" id="KW-1185">Reference proteome</keyword>
<dbReference type="AlphaFoldDB" id="A0A1H2N856"/>
<protein>
    <submittedName>
        <fullName evidence="1">Uncharacterized protein</fullName>
    </submittedName>
</protein>
<dbReference type="STRING" id="546874.SAMN04488544_3521"/>
<evidence type="ECO:0000313" key="1">
    <source>
        <dbReference type="EMBL" id="SDV01699.1"/>
    </source>
</evidence>